<organism evidence="2 3">
    <name type="scientific">Maudiozyma barnettii</name>
    <dbReference type="NCBI Taxonomy" id="61262"/>
    <lineage>
        <taxon>Eukaryota</taxon>
        <taxon>Fungi</taxon>
        <taxon>Dikarya</taxon>
        <taxon>Ascomycota</taxon>
        <taxon>Saccharomycotina</taxon>
        <taxon>Saccharomycetes</taxon>
        <taxon>Saccharomycetales</taxon>
        <taxon>Saccharomycetaceae</taxon>
        <taxon>Maudiozyma</taxon>
    </lineage>
</organism>
<dbReference type="GeneID" id="64857016"/>
<dbReference type="SMART" id="SM00694">
    <property type="entry name" value="DysFC"/>
    <property type="match status" value="1"/>
</dbReference>
<dbReference type="InterPro" id="IPR006614">
    <property type="entry name" value="Peroxin/Ferlin"/>
</dbReference>
<protein>
    <recommendedName>
        <fullName evidence="1">Peroxin/Ferlin domain-containing protein</fullName>
    </recommendedName>
</protein>
<evidence type="ECO:0000313" key="3">
    <source>
        <dbReference type="Proteomes" id="UP000644660"/>
    </source>
</evidence>
<name>A0A8H2VF68_9SACH</name>
<proteinExistence type="predicted"/>
<gene>
    <name evidence="2" type="ORF">KABA2_03S11066</name>
</gene>
<accession>A0A8H2VF68</accession>
<sequence>MRMYKMTDYSKLMRNFKMDISEDIVIENQRGITLIGYTLYSPHLLIPRIDPPQYQILYFKVKEGDPNDDAKATFTSLSNKILHSFEQLYPMDFQENEVTSRQHRWYVLMSVENTDDDGWDYSWSFRSKRWKYKNGLVRRRVWVRLPETEQ</sequence>
<dbReference type="RefSeq" id="XP_041405882.1">
    <property type="nucleotide sequence ID" value="XM_041549948.1"/>
</dbReference>
<dbReference type="OrthoDB" id="72441at2759"/>
<evidence type="ECO:0000259" key="1">
    <source>
        <dbReference type="SMART" id="SM00694"/>
    </source>
</evidence>
<dbReference type="Proteomes" id="UP000644660">
    <property type="component" value="Unassembled WGS sequence"/>
</dbReference>
<dbReference type="GO" id="GO:0016020">
    <property type="term" value="C:membrane"/>
    <property type="evidence" value="ECO:0007669"/>
    <property type="project" value="InterPro"/>
</dbReference>
<reference evidence="2 3" key="1">
    <citation type="submission" date="2020-05" db="EMBL/GenBank/DDBJ databases">
        <authorList>
            <person name="Casaregola S."/>
            <person name="Devillers H."/>
            <person name="Grondin C."/>
        </authorList>
    </citation>
    <scope>NUCLEOTIDE SEQUENCE [LARGE SCALE GENOMIC DNA]</scope>
    <source>
        <strain evidence="2 3">CLIB 1767</strain>
    </source>
</reference>
<comment type="caution">
    <text evidence="2">The sequence shown here is derived from an EMBL/GenBank/DDBJ whole genome shotgun (WGS) entry which is preliminary data.</text>
</comment>
<dbReference type="EMBL" id="CAEFZW010000003">
    <property type="protein sequence ID" value="CAB4254038.1"/>
    <property type="molecule type" value="Genomic_DNA"/>
</dbReference>
<dbReference type="AlphaFoldDB" id="A0A8H2VF68"/>
<feature type="domain" description="Peroxin/Ferlin" evidence="1">
    <location>
        <begin position="118"/>
        <end position="149"/>
    </location>
</feature>
<keyword evidence="3" id="KW-1185">Reference proteome</keyword>
<evidence type="ECO:0000313" key="2">
    <source>
        <dbReference type="EMBL" id="CAB4254038.1"/>
    </source>
</evidence>